<reference evidence="2 3" key="1">
    <citation type="journal article" date="2015" name="Nature">
        <title>rRNA introns, odd ribosomes, and small enigmatic genomes across a large radiation of phyla.</title>
        <authorList>
            <person name="Brown C.T."/>
            <person name="Hug L.A."/>
            <person name="Thomas B.C."/>
            <person name="Sharon I."/>
            <person name="Castelle C.J."/>
            <person name="Singh A."/>
            <person name="Wilkins M.J."/>
            <person name="Williams K.H."/>
            <person name="Banfield J.F."/>
        </authorList>
    </citation>
    <scope>NUCLEOTIDE SEQUENCE [LARGE SCALE GENOMIC DNA]</scope>
</reference>
<accession>A0A0G0NCV1</accession>
<keyword evidence="1" id="KW-0812">Transmembrane</keyword>
<dbReference type="AlphaFoldDB" id="A0A0G0NCV1"/>
<keyword evidence="1" id="KW-1133">Transmembrane helix</keyword>
<sequence>MGKNYRNFIVLGVFIVLLIVGVVMTNKKGSSANMNPEEAKTAAQDFITKILMNGESTATVTEVSLYEPKVYNVKVKIEGS</sequence>
<evidence type="ECO:0000313" key="2">
    <source>
        <dbReference type="EMBL" id="KKR13318.1"/>
    </source>
</evidence>
<comment type="caution">
    <text evidence="2">The sequence shown here is derived from an EMBL/GenBank/DDBJ whole genome shotgun (WGS) entry which is preliminary data.</text>
</comment>
<name>A0A0G0NCV1_9BACT</name>
<dbReference type="Proteomes" id="UP000034048">
    <property type="component" value="Unassembled WGS sequence"/>
</dbReference>
<evidence type="ECO:0000256" key="1">
    <source>
        <dbReference type="SAM" id="Phobius"/>
    </source>
</evidence>
<feature type="transmembrane region" description="Helical" evidence="1">
    <location>
        <begin position="6"/>
        <end position="24"/>
    </location>
</feature>
<dbReference type="EMBL" id="LBWS01000048">
    <property type="protein sequence ID" value="KKR13318.1"/>
    <property type="molecule type" value="Genomic_DNA"/>
</dbReference>
<proteinExistence type="predicted"/>
<organism evidence="2 3">
    <name type="scientific">Candidatus Falkowbacteria bacterium GW2011_GWA2_39_24</name>
    <dbReference type="NCBI Taxonomy" id="1618634"/>
    <lineage>
        <taxon>Bacteria</taxon>
        <taxon>Candidatus Falkowiibacteriota</taxon>
    </lineage>
</organism>
<feature type="non-terminal residue" evidence="2">
    <location>
        <position position="80"/>
    </location>
</feature>
<gene>
    <name evidence="2" type="ORF">UT42_C0048G0012</name>
</gene>
<evidence type="ECO:0000313" key="3">
    <source>
        <dbReference type="Proteomes" id="UP000034048"/>
    </source>
</evidence>
<keyword evidence="1" id="KW-0472">Membrane</keyword>
<protein>
    <submittedName>
        <fullName evidence="2">Uncharacterized protein</fullName>
    </submittedName>
</protein>